<dbReference type="Proteomes" id="UP000544331">
    <property type="component" value="Unassembled WGS sequence"/>
</dbReference>
<comment type="caution">
    <text evidence="2">The sequence shown here is derived from an EMBL/GenBank/DDBJ whole genome shotgun (WGS) entry which is preliminary data.</text>
</comment>
<proteinExistence type="predicted"/>
<reference evidence="2 3" key="1">
    <citation type="submission" date="2020-05" db="EMBL/GenBank/DDBJ databases">
        <title>Identification and distribution of gene clusters putatively required for synthesis of sphingolipid metabolism inhibitors in phylogenetically diverse species of the filamentous fungus Fusarium.</title>
        <authorList>
            <person name="Kim H.-S."/>
            <person name="Busman M."/>
            <person name="Brown D.W."/>
            <person name="Divon H."/>
            <person name="Uhlig S."/>
            <person name="Proctor R.H."/>
        </authorList>
    </citation>
    <scope>NUCLEOTIDE SEQUENCE [LARGE SCALE GENOMIC DNA]</scope>
    <source>
        <strain evidence="2 3">NRRL 66235</strain>
    </source>
</reference>
<feature type="compositionally biased region" description="Pro residues" evidence="1">
    <location>
        <begin position="10"/>
        <end position="21"/>
    </location>
</feature>
<protein>
    <submittedName>
        <fullName evidence="2">Uncharacterized protein</fullName>
    </submittedName>
</protein>
<dbReference type="OrthoDB" id="5043453at2759"/>
<name>A0A8H6DI23_9HYPO</name>
<accession>A0A8H6DI23</accession>
<feature type="region of interest" description="Disordered" evidence="1">
    <location>
        <begin position="1"/>
        <end position="25"/>
    </location>
</feature>
<evidence type="ECO:0000256" key="1">
    <source>
        <dbReference type="SAM" id="MobiDB-lite"/>
    </source>
</evidence>
<keyword evidence="3" id="KW-1185">Reference proteome</keyword>
<sequence length="96" mass="11290">MSLPIASVLPPSPPQTPPEITPPRHLLGLPEELQEKIRRFNLPNFRIYRVAIEIQSSYNEWCEPEPEDRPGLHGLEPLYPERPIYRWRQSMNPHND</sequence>
<evidence type="ECO:0000313" key="2">
    <source>
        <dbReference type="EMBL" id="KAF5715707.1"/>
    </source>
</evidence>
<evidence type="ECO:0000313" key="3">
    <source>
        <dbReference type="Proteomes" id="UP000544331"/>
    </source>
</evidence>
<dbReference type="AlphaFoldDB" id="A0A8H6DI23"/>
<organism evidence="2 3">
    <name type="scientific">Fusarium mundagurra</name>
    <dbReference type="NCBI Taxonomy" id="1567541"/>
    <lineage>
        <taxon>Eukaryota</taxon>
        <taxon>Fungi</taxon>
        <taxon>Dikarya</taxon>
        <taxon>Ascomycota</taxon>
        <taxon>Pezizomycotina</taxon>
        <taxon>Sordariomycetes</taxon>
        <taxon>Hypocreomycetidae</taxon>
        <taxon>Hypocreales</taxon>
        <taxon>Nectriaceae</taxon>
        <taxon>Fusarium</taxon>
        <taxon>Fusarium fujikuroi species complex</taxon>
    </lineage>
</organism>
<dbReference type="EMBL" id="JAAOAN010000220">
    <property type="protein sequence ID" value="KAF5715707.1"/>
    <property type="molecule type" value="Genomic_DNA"/>
</dbReference>
<gene>
    <name evidence="2" type="ORF">FMUND_6716</name>
</gene>